<gene>
    <name evidence="2" type="ORF">BN437_0695</name>
</gene>
<sequence length="222" mass="24104">MENNALSDITQAQSEGKTPEQKAGEYVEAENERYKKANCGGMSAQTCSVKMYEERREALKDTVSLGADFVPVVGDIKSFAEAQSALDYLAAAIGIVPGAGDAAGKVIRAAETALKKGDVAEASKLINQASSEVSATLPMGSRYNQMNQPKNPSYQPVRNQPATISNREYSGHALDRMQDRGITPSVIENVIKTGKSTPSRGGRQYILILKTRYLWLQMNPEE</sequence>
<dbReference type="Pfam" id="PF14076">
    <property type="entry name" value="DUF4258"/>
    <property type="match status" value="1"/>
</dbReference>
<evidence type="ECO:0000313" key="3">
    <source>
        <dbReference type="Proteomes" id="UP000013111"/>
    </source>
</evidence>
<dbReference type="RefSeq" id="WP_004155657.1">
    <property type="nucleotide sequence ID" value="NZ_BAYW01000038.1"/>
</dbReference>
<accession>A0A830ZY93</accession>
<comment type="caution">
    <text evidence="2">The sequence shown here is derived from an EMBL/GenBank/DDBJ whole genome shotgun (WGS) entry which is preliminary data.</text>
</comment>
<feature type="region of interest" description="Disordered" evidence="1">
    <location>
        <begin position="1"/>
        <end position="24"/>
    </location>
</feature>
<protein>
    <submittedName>
        <fullName evidence="2">Uncharacterized protein</fullName>
    </submittedName>
</protein>
<organism evidence="2 3">
    <name type="scientific">Erwinia amylovora NBRC 12687 = CFBP 1232</name>
    <dbReference type="NCBI Taxonomy" id="1219359"/>
    <lineage>
        <taxon>Bacteria</taxon>
        <taxon>Pseudomonadati</taxon>
        <taxon>Pseudomonadota</taxon>
        <taxon>Gammaproteobacteria</taxon>
        <taxon>Enterobacterales</taxon>
        <taxon>Erwiniaceae</taxon>
        <taxon>Erwinia</taxon>
    </lineage>
</organism>
<dbReference type="AlphaFoldDB" id="A0A830ZY93"/>
<evidence type="ECO:0000256" key="1">
    <source>
        <dbReference type="SAM" id="MobiDB-lite"/>
    </source>
</evidence>
<evidence type="ECO:0000313" key="2">
    <source>
        <dbReference type="EMBL" id="CCO92659.1"/>
    </source>
</evidence>
<name>A0A830ZY93_ERWAM</name>
<reference evidence="2 3" key="2">
    <citation type="submission" date="2013-04" db="EMBL/GenBank/DDBJ databases">
        <title>Comparative genomics of 12 strains of Erwinia amylovora identifies a pan-genome with a large conserved core and provides insights into host specificity.</title>
        <authorList>
            <person name="Mann R.A."/>
            <person name="Smits T.H.M."/>
            <person name="Buehlmann A."/>
            <person name="Blom J."/>
            <person name="Goesmann A."/>
            <person name="Frey J.E."/>
            <person name="Plummer K.M."/>
            <person name="Beer S.V."/>
            <person name="Luck J."/>
            <person name="Duffy B."/>
            <person name="Rodoni B."/>
        </authorList>
    </citation>
    <scope>NUCLEOTIDE SEQUENCE [LARGE SCALE GENOMIC DNA]</scope>
    <source>
        <strain evidence="3">CFBP 1232</strain>
    </source>
</reference>
<dbReference type="Proteomes" id="UP000013111">
    <property type="component" value="Unassembled WGS sequence"/>
</dbReference>
<proteinExistence type="predicted"/>
<feature type="compositionally biased region" description="Polar residues" evidence="1">
    <location>
        <begin position="1"/>
        <end position="16"/>
    </location>
</feature>
<dbReference type="GeneID" id="97605005"/>
<dbReference type="EMBL" id="CAPB01000007">
    <property type="protein sequence ID" value="CCO92659.1"/>
    <property type="molecule type" value="Genomic_DNA"/>
</dbReference>
<dbReference type="InterPro" id="IPR025354">
    <property type="entry name" value="DUF4258"/>
</dbReference>
<reference evidence="2 3" key="1">
    <citation type="submission" date="2012-11" db="EMBL/GenBank/DDBJ databases">
        <authorList>
            <person name="Linke B."/>
        </authorList>
    </citation>
    <scope>NUCLEOTIDE SEQUENCE [LARGE SCALE GENOMIC DNA]</scope>
    <source>
        <strain evidence="3">CFBP 1232</strain>
    </source>
</reference>